<organism evidence="2 3">
    <name type="scientific">Aeoliella mucimassa</name>
    <dbReference type="NCBI Taxonomy" id="2527972"/>
    <lineage>
        <taxon>Bacteria</taxon>
        <taxon>Pseudomonadati</taxon>
        <taxon>Planctomycetota</taxon>
        <taxon>Planctomycetia</taxon>
        <taxon>Pirellulales</taxon>
        <taxon>Lacipirellulaceae</taxon>
        <taxon>Aeoliella</taxon>
    </lineage>
</organism>
<dbReference type="InterPro" id="IPR050266">
    <property type="entry name" value="AB_hydrolase_sf"/>
</dbReference>
<dbReference type="PANTHER" id="PTHR43798">
    <property type="entry name" value="MONOACYLGLYCEROL LIPASE"/>
    <property type="match status" value="1"/>
</dbReference>
<dbReference type="GO" id="GO:0016787">
    <property type="term" value="F:hydrolase activity"/>
    <property type="evidence" value="ECO:0007669"/>
    <property type="project" value="UniProtKB-KW"/>
</dbReference>
<feature type="domain" description="AB hydrolase-1" evidence="1">
    <location>
        <begin position="14"/>
        <end position="248"/>
    </location>
</feature>
<accession>A0A518AJK7</accession>
<dbReference type="PRINTS" id="PR00412">
    <property type="entry name" value="EPOXHYDRLASE"/>
</dbReference>
<keyword evidence="2" id="KW-0378">Hydrolase</keyword>
<name>A0A518AJK7_9BACT</name>
<reference evidence="2 3" key="1">
    <citation type="submission" date="2019-02" db="EMBL/GenBank/DDBJ databases">
        <title>Deep-cultivation of Planctomycetes and their phenomic and genomic characterization uncovers novel biology.</title>
        <authorList>
            <person name="Wiegand S."/>
            <person name="Jogler M."/>
            <person name="Boedeker C."/>
            <person name="Pinto D."/>
            <person name="Vollmers J."/>
            <person name="Rivas-Marin E."/>
            <person name="Kohn T."/>
            <person name="Peeters S.H."/>
            <person name="Heuer A."/>
            <person name="Rast P."/>
            <person name="Oberbeckmann S."/>
            <person name="Bunk B."/>
            <person name="Jeske O."/>
            <person name="Meyerdierks A."/>
            <person name="Storesund J.E."/>
            <person name="Kallscheuer N."/>
            <person name="Luecker S."/>
            <person name="Lage O.M."/>
            <person name="Pohl T."/>
            <person name="Merkel B.J."/>
            <person name="Hornburger P."/>
            <person name="Mueller R.-W."/>
            <person name="Bruemmer F."/>
            <person name="Labrenz M."/>
            <person name="Spormann A.M."/>
            <person name="Op den Camp H."/>
            <person name="Overmann J."/>
            <person name="Amann R."/>
            <person name="Jetten M.S.M."/>
            <person name="Mascher T."/>
            <person name="Medema M.H."/>
            <person name="Devos D.P."/>
            <person name="Kaster A.-K."/>
            <person name="Ovreas L."/>
            <person name="Rohde M."/>
            <person name="Galperin M.Y."/>
            <person name="Jogler C."/>
        </authorList>
    </citation>
    <scope>NUCLEOTIDE SEQUENCE [LARGE SCALE GENOMIC DNA]</scope>
    <source>
        <strain evidence="2 3">Pan181</strain>
    </source>
</reference>
<gene>
    <name evidence="2" type="primary">ydjP</name>
    <name evidence="2" type="ORF">Pan181_10500</name>
</gene>
<dbReference type="EMBL" id="CP036278">
    <property type="protein sequence ID" value="QDU54866.1"/>
    <property type="molecule type" value="Genomic_DNA"/>
</dbReference>
<protein>
    <submittedName>
        <fullName evidence="2">AB hydrolase superfamily protein YdjP</fullName>
        <ecNumber evidence="2">3.-.-.-</ecNumber>
    </submittedName>
</protein>
<dbReference type="KEGG" id="amuc:Pan181_10500"/>
<evidence type="ECO:0000313" key="2">
    <source>
        <dbReference type="EMBL" id="QDU54866.1"/>
    </source>
</evidence>
<dbReference type="SUPFAM" id="SSF53474">
    <property type="entry name" value="alpha/beta-Hydrolases"/>
    <property type="match status" value="1"/>
</dbReference>
<dbReference type="Pfam" id="PF00561">
    <property type="entry name" value="Abhydrolase_1"/>
    <property type="match status" value="1"/>
</dbReference>
<dbReference type="RefSeq" id="WP_145245798.1">
    <property type="nucleotide sequence ID" value="NZ_CP036278.1"/>
</dbReference>
<dbReference type="InterPro" id="IPR000639">
    <property type="entry name" value="Epox_hydrolase-like"/>
</dbReference>
<dbReference type="InterPro" id="IPR000073">
    <property type="entry name" value="AB_hydrolase_1"/>
</dbReference>
<dbReference type="Proteomes" id="UP000315750">
    <property type="component" value="Chromosome"/>
</dbReference>
<evidence type="ECO:0000259" key="1">
    <source>
        <dbReference type="Pfam" id="PF00561"/>
    </source>
</evidence>
<dbReference type="PRINTS" id="PR00111">
    <property type="entry name" value="ABHYDROLASE"/>
</dbReference>
<sequence>MSETLHTYDQGSGPPVLFVHGFPLNHQMWRCQLDALASDYRVIAPDLRGFGKSDIASISSKTGVEMSEFADDLALLLDRLEVAEPVTLVGFSMGGYIGWQFFKQYRQRLAAMVLCDTKAAADTPQAREIRYRMAEGVEGWGSSHVAMLMTSKLFGPQTLASNQPLVDEVTEMISSTNPVTIAAAQRGMAHRDDSTDLLPTLDLPTLYLCGRDDQISPPDEMQAMADATPGATYVEIPSAGHMSPMENPTAVNEALRSFLAR</sequence>
<dbReference type="PANTHER" id="PTHR43798:SF29">
    <property type="entry name" value="AB HYDROLASE-1 DOMAIN-CONTAINING PROTEIN"/>
    <property type="match status" value="1"/>
</dbReference>
<evidence type="ECO:0000313" key="3">
    <source>
        <dbReference type="Proteomes" id="UP000315750"/>
    </source>
</evidence>
<dbReference type="AlphaFoldDB" id="A0A518AJK7"/>
<dbReference type="InterPro" id="IPR029058">
    <property type="entry name" value="AB_hydrolase_fold"/>
</dbReference>
<dbReference type="EC" id="3.-.-.-" evidence="2"/>
<keyword evidence="3" id="KW-1185">Reference proteome</keyword>
<dbReference type="OrthoDB" id="252464at2"/>
<proteinExistence type="predicted"/>
<dbReference type="Gene3D" id="3.40.50.1820">
    <property type="entry name" value="alpha/beta hydrolase"/>
    <property type="match status" value="1"/>
</dbReference>